<sequence>GNLIRTGWRGSGRSWERGKARRARTERFSEACVYYRSFWNSTSSISCPSCPPAGWQVGLALCLQYLLTGVSHTCYFFFLFSLVDSDLLRSVIFASQSSRGADLLTALSMNWHQVFSDRAIRH</sequence>
<reference evidence="1" key="3">
    <citation type="journal article" date="2000" name="Genome Res.">
        <title>RIKEN integrated sequence analysis (RISA) system--384-format sequencing pipeline with 384 multicapillary sequencer.</title>
        <authorList>
            <person name="Shibata K."/>
            <person name="Itoh M."/>
            <person name="Aizawa K."/>
            <person name="Nagaoka S."/>
            <person name="Sasaki N."/>
            <person name="Carninci P."/>
            <person name="Konno H."/>
            <person name="Akiyama J."/>
            <person name="Nishi K."/>
            <person name="Kitsunai T."/>
            <person name="Tashiro H."/>
            <person name="Itoh M."/>
            <person name="Sumi N."/>
            <person name="Ishii Y."/>
            <person name="Nakamura S."/>
            <person name="Hazama M."/>
            <person name="Nishine T."/>
            <person name="Harada A."/>
            <person name="Yamamoto R."/>
            <person name="Matsumoto H."/>
            <person name="Sakaguchi S."/>
            <person name="Ikegami T."/>
            <person name="Kashiwagi K."/>
            <person name="Fujiwake S."/>
            <person name="Inoue K."/>
            <person name="Togawa Y."/>
            <person name="Izawa M."/>
            <person name="Ohara E."/>
            <person name="Watahiki M."/>
            <person name="Yoneda Y."/>
            <person name="Ishikawa T."/>
            <person name="Ozawa K."/>
            <person name="Tanaka T."/>
            <person name="Matsuura S."/>
            <person name="Kawai J."/>
            <person name="Okazaki Y."/>
            <person name="Muramatsu M."/>
            <person name="Inoue Y."/>
            <person name="Kira A."/>
            <person name="Hayashizaki Y."/>
        </authorList>
    </citation>
    <scope>NUCLEOTIDE SEQUENCE</scope>
    <source>
        <strain evidence="1">C57BL/6J</strain>
        <tissue evidence="1">Head</tissue>
    </source>
</reference>
<reference evidence="1" key="1">
    <citation type="journal article" date="1999" name="Methods Enzymol.">
        <title>High-efficiency full-length cDNA cloning.</title>
        <authorList>
            <person name="Carninci P."/>
            <person name="Hayashizaki Y."/>
        </authorList>
    </citation>
    <scope>NUCLEOTIDE SEQUENCE</scope>
    <source>
        <strain evidence="1">C57BL/6J</strain>
        <tissue evidence="1">Head</tissue>
    </source>
</reference>
<reference evidence="1" key="7">
    <citation type="journal article" date="2005" name="Science">
        <title>The Transcriptional Landscape of the Mammalian Genome.</title>
        <authorList>
            <consortium name="The FANTOM Consortium"/>
            <consortium name="Riken Genome Exploration Research Group and Genome Science Group (Genome Network Project Core Group)"/>
        </authorList>
    </citation>
    <scope>NUCLEOTIDE SEQUENCE</scope>
    <source>
        <strain evidence="1">C57BL/6J</strain>
        <tissue evidence="1">Head</tissue>
    </source>
</reference>
<organism evidence="1">
    <name type="scientific">Mus musculus</name>
    <name type="common">Mouse</name>
    <dbReference type="NCBI Taxonomy" id="10090"/>
    <lineage>
        <taxon>Eukaryota</taxon>
        <taxon>Metazoa</taxon>
        <taxon>Chordata</taxon>
        <taxon>Craniata</taxon>
        <taxon>Vertebrata</taxon>
        <taxon>Euteleostomi</taxon>
        <taxon>Mammalia</taxon>
        <taxon>Eutheria</taxon>
        <taxon>Euarchontoglires</taxon>
        <taxon>Glires</taxon>
        <taxon>Rodentia</taxon>
        <taxon>Myomorpha</taxon>
        <taxon>Muroidea</taxon>
        <taxon>Muridae</taxon>
        <taxon>Murinae</taxon>
        <taxon>Mus</taxon>
        <taxon>Mus</taxon>
    </lineage>
</organism>
<reference evidence="1" key="2">
    <citation type="journal article" date="2000" name="Genome Res.">
        <title>Normalization and subtraction of cap-trapper-selected cDNAs to prepare full-length cDNA libraries for rapid discovery of new genes.</title>
        <authorList>
            <person name="Carninci P."/>
            <person name="Shibata Y."/>
            <person name="Hayatsu N."/>
            <person name="Sugahara Y."/>
            <person name="Shibata K."/>
            <person name="Itoh M."/>
            <person name="Konno H."/>
            <person name="Okazaki Y."/>
            <person name="Muramatsu M."/>
            <person name="Hayashizaki Y."/>
        </authorList>
    </citation>
    <scope>NUCLEOTIDE SEQUENCE</scope>
    <source>
        <strain evidence="1">C57BL/6J</strain>
        <tissue evidence="1">Head</tissue>
    </source>
</reference>
<accession>Q8C3B2</accession>
<reference evidence="1" key="5">
    <citation type="journal article" date="2002" name="Nature">
        <title>Analysis of the mouse transcriptome based on functional annotation of 60,770 full-length cDNAs.</title>
        <authorList>
            <consortium name="The FANTOM Consortium and the RIKEN Genome Exploration Research Group Phase I and II Team"/>
        </authorList>
    </citation>
    <scope>NUCLEOTIDE SEQUENCE</scope>
    <source>
        <strain evidence="1">C57BL/6J</strain>
        <tissue evidence="1">Head</tissue>
    </source>
</reference>
<dbReference type="AlphaFoldDB" id="Q8C3B2"/>
<feature type="non-terminal residue" evidence="1">
    <location>
        <position position="1"/>
    </location>
</feature>
<reference evidence="1" key="6">
    <citation type="submission" date="2002-04" db="EMBL/GenBank/DDBJ databases">
        <authorList>
            <person name="Adachi J."/>
            <person name="Aizawa K."/>
            <person name="Akimura T."/>
            <person name="Arakawa T."/>
            <person name="Bono H."/>
            <person name="Carninci P."/>
            <person name="Fukuda S."/>
            <person name="Furuno M."/>
            <person name="Hanagaki T."/>
            <person name="Hara A."/>
            <person name="Hashizume W."/>
            <person name="Hayashida K."/>
            <person name="Hayatsu N."/>
            <person name="Hiramoto K."/>
            <person name="Hiraoka T."/>
            <person name="Hirozane T."/>
            <person name="Hori F."/>
            <person name="Imotani K."/>
            <person name="Ishii Y."/>
            <person name="Itoh M."/>
            <person name="Kagawa I."/>
            <person name="Kasukawa T."/>
            <person name="Katoh H."/>
            <person name="Kawai J."/>
            <person name="Kojima Y."/>
            <person name="Kondo S."/>
            <person name="Konno H."/>
            <person name="Kouda M."/>
            <person name="Koya S."/>
            <person name="Kurihara C."/>
            <person name="Matsuyama T."/>
            <person name="Miyazaki A."/>
            <person name="Murata M."/>
            <person name="Nakamura M."/>
            <person name="Nishi K."/>
            <person name="Nomura K."/>
            <person name="Numazaki R."/>
            <person name="Ohno M."/>
            <person name="Ohsato N."/>
            <person name="Okazaki Y."/>
            <person name="Saito R."/>
            <person name="Saitoh H."/>
            <person name="Sakai C."/>
            <person name="Sakai K."/>
            <person name="Sakazume N."/>
            <person name="Sano H."/>
            <person name="Sasaki D."/>
            <person name="Shibata K."/>
            <person name="Shinagawa A."/>
            <person name="Shiraki T."/>
            <person name="Sogabe Y."/>
            <person name="Tagami M."/>
            <person name="Tagawa A."/>
            <person name="Takahashi F."/>
            <person name="Takaku-Akahira S."/>
            <person name="Takeda Y."/>
            <person name="Tanaka T."/>
            <person name="Tomaru A."/>
            <person name="Toya T."/>
            <person name="Yasunishi A."/>
            <person name="Muramatsu M."/>
            <person name="Hayashizaki Y."/>
        </authorList>
    </citation>
    <scope>NUCLEOTIDE SEQUENCE</scope>
    <source>
        <strain evidence="1">C57BL/6J</strain>
        <tissue evidence="1">Head</tissue>
    </source>
</reference>
<dbReference type="EMBL" id="AK086447">
    <property type="protein sequence ID" value="BAC39668.1"/>
    <property type="molecule type" value="mRNA"/>
</dbReference>
<name>Q8C3B2_MOUSE</name>
<proteinExistence type="evidence at transcript level"/>
<reference evidence="1" key="8">
    <citation type="journal article" date="2005" name="Science">
        <title>Antisense Transcription in the Mammalian Transcriptome.</title>
        <authorList>
            <consortium name="RIKEN Genome Exploration Research Group and Genome Science Group (Genome Network Project Core Group) and the FANTOM Consortium"/>
        </authorList>
    </citation>
    <scope>NUCLEOTIDE SEQUENCE</scope>
    <source>
        <strain evidence="1">C57BL/6J</strain>
        <tissue evidence="1">Head</tissue>
    </source>
</reference>
<evidence type="ECO:0000313" key="1">
    <source>
        <dbReference type="EMBL" id="BAC39668.1"/>
    </source>
</evidence>
<reference evidence="1" key="4">
    <citation type="journal article" date="2001" name="Nature">
        <title>Functional annotation of a full-length mouse cDNA collection.</title>
        <authorList>
            <consortium name="The RIKEN Genome Exploration Research Group Phase II Team and the FANTOM Consortium"/>
        </authorList>
    </citation>
    <scope>NUCLEOTIDE SEQUENCE</scope>
    <source>
        <strain evidence="1">C57BL/6J</strain>
        <tissue evidence="1">Head</tissue>
    </source>
</reference>
<protein>
    <submittedName>
        <fullName evidence="1">Uncharacterized protein</fullName>
    </submittedName>
</protein>